<keyword evidence="2" id="KW-1185">Reference proteome</keyword>
<dbReference type="AlphaFoldDB" id="A0A8S1T643"/>
<comment type="caution">
    <text evidence="1">The sequence shown here is derived from an EMBL/GenBank/DDBJ whole genome shotgun (WGS) entry which is preliminary data.</text>
</comment>
<gene>
    <name evidence="1" type="ORF">POCTA_138.1.T0190202</name>
</gene>
<evidence type="ECO:0000313" key="2">
    <source>
        <dbReference type="Proteomes" id="UP000683925"/>
    </source>
</evidence>
<name>A0A8S1T643_PAROT</name>
<dbReference type="Proteomes" id="UP000683925">
    <property type="component" value="Unassembled WGS sequence"/>
</dbReference>
<organism evidence="1 2">
    <name type="scientific">Paramecium octaurelia</name>
    <dbReference type="NCBI Taxonomy" id="43137"/>
    <lineage>
        <taxon>Eukaryota</taxon>
        <taxon>Sar</taxon>
        <taxon>Alveolata</taxon>
        <taxon>Ciliophora</taxon>
        <taxon>Intramacronucleata</taxon>
        <taxon>Oligohymenophorea</taxon>
        <taxon>Peniculida</taxon>
        <taxon>Parameciidae</taxon>
        <taxon>Paramecium</taxon>
    </lineage>
</organism>
<protein>
    <submittedName>
        <fullName evidence="1">Uncharacterized protein</fullName>
    </submittedName>
</protein>
<dbReference type="EMBL" id="CAJJDP010000019">
    <property type="protein sequence ID" value="CAD8146979.1"/>
    <property type="molecule type" value="Genomic_DNA"/>
</dbReference>
<reference evidence="1" key="1">
    <citation type="submission" date="2021-01" db="EMBL/GenBank/DDBJ databases">
        <authorList>
            <consortium name="Genoscope - CEA"/>
            <person name="William W."/>
        </authorList>
    </citation>
    <scope>NUCLEOTIDE SEQUENCE</scope>
</reference>
<accession>A0A8S1T643</accession>
<evidence type="ECO:0000313" key="1">
    <source>
        <dbReference type="EMBL" id="CAD8146979.1"/>
    </source>
</evidence>
<proteinExistence type="predicted"/>
<sequence length="55" mass="6695">MMRKVLKTASPERENLVLNQRLCHISSKRQYTLQAIQRQIMPKYLRQFMKMEEAQ</sequence>